<evidence type="ECO:0000256" key="4">
    <source>
        <dbReference type="ARBA" id="ARBA00022763"/>
    </source>
</evidence>
<dbReference type="Pfam" id="PF12705">
    <property type="entry name" value="PDDEXK_1"/>
    <property type="match status" value="1"/>
</dbReference>
<feature type="active site" description="For nuclease activity" evidence="15">
    <location>
        <position position="1100"/>
    </location>
</feature>
<dbReference type="Pfam" id="PF13361">
    <property type="entry name" value="UvrD_C"/>
    <property type="match status" value="1"/>
</dbReference>
<comment type="catalytic activity">
    <reaction evidence="14 15">
        <text>ATP + H2O = ADP + phosphate + H(+)</text>
        <dbReference type="Rhea" id="RHEA:13065"/>
        <dbReference type="ChEBI" id="CHEBI:15377"/>
        <dbReference type="ChEBI" id="CHEBI:15378"/>
        <dbReference type="ChEBI" id="CHEBI:30616"/>
        <dbReference type="ChEBI" id="CHEBI:43474"/>
        <dbReference type="ChEBI" id="CHEBI:456216"/>
        <dbReference type="EC" id="5.6.2.4"/>
    </reaction>
</comment>
<dbReference type="HAMAP" id="MF_01485">
    <property type="entry name" value="RecB"/>
    <property type="match status" value="1"/>
</dbReference>
<dbReference type="Pfam" id="PF00580">
    <property type="entry name" value="UvrD-helicase"/>
    <property type="match status" value="1"/>
</dbReference>
<feature type="binding site" evidence="15">
    <location>
        <position position="975"/>
    </location>
    <ligand>
        <name>Mg(2+)</name>
        <dbReference type="ChEBI" id="CHEBI:18420"/>
    </ligand>
</feature>
<feature type="binding site" evidence="15">
    <location>
        <position position="1100"/>
    </location>
    <ligand>
        <name>Mg(2+)</name>
        <dbReference type="ChEBI" id="CHEBI:18420"/>
    </ligand>
</feature>
<evidence type="ECO:0000256" key="7">
    <source>
        <dbReference type="ARBA" id="ARBA00022839"/>
    </source>
</evidence>
<comment type="domain">
    <text evidence="15">The C-terminal domain has nuclease activity and interacts with RecD. It interacts with RecA, facilitating its loading onto ssDNA.</text>
</comment>
<name>A0A0F3IIP8_9GAMM</name>
<evidence type="ECO:0000256" key="1">
    <source>
        <dbReference type="ARBA" id="ARBA00022722"/>
    </source>
</evidence>
<proteinExistence type="inferred from homology"/>
<keyword evidence="20" id="KW-1185">Reference proteome</keyword>
<dbReference type="SUPFAM" id="SSF52980">
    <property type="entry name" value="Restriction endonuclease-like"/>
    <property type="match status" value="1"/>
</dbReference>
<keyword evidence="1 15" id="KW-0540">Nuclease</keyword>
<dbReference type="PATRIC" id="fig|1632867.3.peg.403"/>
<keyword evidence="7 15" id="KW-0269">Exonuclease</keyword>
<evidence type="ECO:0000256" key="9">
    <source>
        <dbReference type="ARBA" id="ARBA00022842"/>
    </source>
</evidence>
<dbReference type="InterPro" id="IPR014016">
    <property type="entry name" value="UvrD-like_ATP-bd"/>
</dbReference>
<dbReference type="InterPro" id="IPR027417">
    <property type="entry name" value="P-loop_NTPase"/>
</dbReference>
<dbReference type="GO" id="GO:0008854">
    <property type="term" value="F:exodeoxyribonuclease V activity"/>
    <property type="evidence" value="ECO:0007669"/>
    <property type="project" value="UniProtKB-EC"/>
</dbReference>
<dbReference type="GO" id="GO:0005524">
    <property type="term" value="F:ATP binding"/>
    <property type="evidence" value="ECO:0007669"/>
    <property type="project" value="UniProtKB-UniRule"/>
</dbReference>
<feature type="binding site" evidence="16">
    <location>
        <begin position="30"/>
        <end position="37"/>
    </location>
    <ligand>
        <name>ATP</name>
        <dbReference type="ChEBI" id="CHEBI:30616"/>
    </ligand>
</feature>
<dbReference type="InterPro" id="IPR011335">
    <property type="entry name" value="Restrct_endonuc-II-like"/>
</dbReference>
<keyword evidence="6 15" id="KW-0347">Helicase</keyword>
<evidence type="ECO:0000259" key="17">
    <source>
        <dbReference type="PROSITE" id="PS51198"/>
    </source>
</evidence>
<evidence type="ECO:0000259" key="18">
    <source>
        <dbReference type="PROSITE" id="PS51217"/>
    </source>
</evidence>
<comment type="catalytic activity">
    <reaction evidence="13 15">
        <text>Couples ATP hydrolysis with the unwinding of duplex DNA by translocating in the 3'-5' direction.</text>
        <dbReference type="EC" id="5.6.2.4"/>
    </reaction>
</comment>
<dbReference type="Gene3D" id="1.10.486.10">
    <property type="entry name" value="PCRA, domain 4"/>
    <property type="match status" value="1"/>
</dbReference>
<accession>A0A0F3IIP8</accession>
<dbReference type="EC" id="3.1.11.5" evidence="15"/>
<dbReference type="PROSITE" id="PS51198">
    <property type="entry name" value="UVRD_HELICASE_ATP_BIND"/>
    <property type="match status" value="1"/>
</dbReference>
<gene>
    <name evidence="15" type="primary">recB</name>
    <name evidence="19" type="ORF">VZ94_11350</name>
</gene>
<keyword evidence="8 15" id="KW-0067">ATP-binding</keyword>
<dbReference type="AlphaFoldDB" id="A0A0F3IIP8"/>
<keyword evidence="11 15" id="KW-0234">DNA repair</keyword>
<dbReference type="InterPro" id="IPR014017">
    <property type="entry name" value="DNA_helicase_UvrD-like_C"/>
</dbReference>
<sequence>MTGESFQCHQRLFFDPATTTLNTRINLIEASAGTGKTFALTMLVLRLLVEQAIPIDQLLIVTFTKAATEELKDRVRKRLTEAKTQLSNPDYVSDSTLTTWLKNLELDKVVIQQRLSMALLNIDQAGIFTIHGFCQRVLTEHALESGQLFATELISDISALKQLCTDDFWRKQISQRPIWEAAVLTANYKTPDELLASLTGFPSAAWALDTPLTILPEQQDLDVLLAELKTLAEQAQSLLPNNAKALTPYLASGQFKNGYSDNFDYHYQALEHWLTGGIETIPYASLTLFSWAGLLDALNGQKFRSTKALSGEQRKAEFLASLAIETKPFDALLTCYHRVALQLRRNLLQTLREQLSQHIQALNALTYDDLIGSLAAALQQNNSQYLVDVLQQRFRAALIDEFQDTDAKQWHIFSTAFNSAEHFVYLIGDPKQAIYKFRGADIYAYLSAQRQAKHRYTLGFNWRSHPSLVSGVNQLFQQPNAFVIDAINFSPVQPGRSREQGELYQAETPLPPIELWYTEPPEGQTYCSAGKATATIQAAVVHEIISLLSGNYRFKPDDTTVHPKDIAILVRTNAQAVNYQTALRTAGVPSVLSYNQSVFATQEAVDLYRLLLAVAHPGDSRLFNQALSLDWFGLDGQILYQELNDEAAQFKWLAHFNEYHKLWQTQGVLVMMHRLIQQQQVKTHLAKTLLAERRLTNLLHLLELVQQAALDEHLGIQKTLDWLRKQMTDASRSDNQLLRLESDAKAVQIITMHKAKGLEYPIVFCPFLWQDNSLTQNQDLIFYQRETGGIVDLGSEHFEQHLAHAQHDALAEAVRLAYVALTRAKCRCYCAWADVRTAAKPNDSALAWLLAMPENAQQQQSVLADYRDANPEGFSYKTLSAELTMTDACIVNASNTQAPELSALEFTRTLTSTWQMSSYTALSALSQHDVPELPADKAREPEPISDTDTTLVIIDSSPDNQDFLPKGADTGNVVHGLLEQVSFQDLAVLSDISELRDRLCLRYGVKLANPDLLSHFLQTVVSTPLDYADKEFCLKNIPAQHCLKEMPFYLTINDLHTEQINAILKDTPAYQALTHKQLSGFLTGFIDLICVYQQRYYVIDYKTNYLTNYSQAELTQAMREHNYGLQYWLYSVVLHQYLQNRLTDYHFKHHFGGVRYLFVRGMNTTQAMSGVYQDPLEFELLQRLSAVFASGGRI</sequence>
<dbReference type="PANTHER" id="PTHR11070">
    <property type="entry name" value="UVRD / RECB / PCRA DNA HELICASE FAMILY MEMBER"/>
    <property type="match status" value="1"/>
</dbReference>
<dbReference type="GO" id="GO:0003677">
    <property type="term" value="F:DNA binding"/>
    <property type="evidence" value="ECO:0007669"/>
    <property type="project" value="UniProtKB-UniRule"/>
</dbReference>
<dbReference type="EMBL" id="LAJX01000112">
    <property type="protein sequence ID" value="KJV06428.1"/>
    <property type="molecule type" value="Genomic_DNA"/>
</dbReference>
<evidence type="ECO:0000256" key="15">
    <source>
        <dbReference type="HAMAP-Rule" id="MF_01485"/>
    </source>
</evidence>
<evidence type="ECO:0000256" key="8">
    <source>
        <dbReference type="ARBA" id="ARBA00022840"/>
    </source>
</evidence>
<keyword evidence="2 15" id="KW-0479">Metal-binding</keyword>
<evidence type="ECO:0000256" key="3">
    <source>
        <dbReference type="ARBA" id="ARBA00022741"/>
    </source>
</evidence>
<dbReference type="PANTHER" id="PTHR11070:SF23">
    <property type="entry name" value="RECBCD ENZYME SUBUNIT RECB"/>
    <property type="match status" value="1"/>
</dbReference>
<dbReference type="Gene3D" id="1.10.3170.10">
    <property type="entry name" value="Recbcd, chain B, domain 2"/>
    <property type="match status" value="1"/>
</dbReference>
<dbReference type="Gene3D" id="3.40.50.300">
    <property type="entry name" value="P-loop containing nucleotide triphosphate hydrolases"/>
    <property type="match status" value="2"/>
</dbReference>
<feature type="region of interest" description="Nuclease activity, interacts with RecD and RecA" evidence="15">
    <location>
        <begin position="913"/>
        <end position="1194"/>
    </location>
</feature>
<keyword evidence="3 15" id="KW-0547">Nucleotide-binding</keyword>
<comment type="caution">
    <text evidence="19">The sequence shown here is derived from an EMBL/GenBank/DDBJ whole genome shotgun (WGS) entry which is preliminary data.</text>
</comment>
<dbReference type="EC" id="5.6.2.4" evidence="15"/>
<evidence type="ECO:0000256" key="6">
    <source>
        <dbReference type="ARBA" id="ARBA00022806"/>
    </source>
</evidence>
<evidence type="ECO:0000256" key="16">
    <source>
        <dbReference type="PROSITE-ProRule" id="PRU00560"/>
    </source>
</evidence>
<feature type="binding site" evidence="15">
    <location>
        <position position="1087"/>
    </location>
    <ligand>
        <name>Mg(2+)</name>
        <dbReference type="ChEBI" id="CHEBI:18420"/>
    </ligand>
</feature>
<dbReference type="InterPro" id="IPR011604">
    <property type="entry name" value="PDDEXK-like_dom_sf"/>
</dbReference>
<dbReference type="InterPro" id="IPR038726">
    <property type="entry name" value="PDDEXK_AddAB-type"/>
</dbReference>
<evidence type="ECO:0000256" key="12">
    <source>
        <dbReference type="ARBA" id="ARBA00023235"/>
    </source>
</evidence>
<organism evidence="19 20">
    <name type="scientific">Methylocucumis oryzae</name>
    <dbReference type="NCBI Taxonomy" id="1632867"/>
    <lineage>
        <taxon>Bacteria</taxon>
        <taxon>Pseudomonadati</taxon>
        <taxon>Pseudomonadota</taxon>
        <taxon>Gammaproteobacteria</taxon>
        <taxon>Methylococcales</taxon>
        <taxon>Methylococcaceae</taxon>
        <taxon>Methylocucumis</taxon>
    </lineage>
</organism>
<comment type="cofactor">
    <cofactor evidence="15">
        <name>Mg(2+)</name>
        <dbReference type="ChEBI" id="CHEBI:18420"/>
    </cofactor>
    <text evidence="15">Binds 1 Mg(2+) ion per subunit.</text>
</comment>
<keyword evidence="12 15" id="KW-0413">Isomerase</keyword>
<dbReference type="GO" id="GO:0000287">
    <property type="term" value="F:magnesium ion binding"/>
    <property type="evidence" value="ECO:0007669"/>
    <property type="project" value="UniProtKB-UniRule"/>
</dbReference>
<dbReference type="CDD" id="cd22352">
    <property type="entry name" value="RecB_C-like"/>
    <property type="match status" value="1"/>
</dbReference>
<comment type="miscellaneous">
    <text evidence="15">In the RecBCD complex, RecB has a slow 3'-5' helicase, an exonuclease activity and loads RecA onto ssDNA, RecD has a fast 5'-3' helicase activity, while RecC stimulates the ATPase and processivity of the RecB helicase and contributes to recognition of the Chi site.</text>
</comment>
<dbReference type="GO" id="GO:0009338">
    <property type="term" value="C:exodeoxyribonuclease V complex"/>
    <property type="evidence" value="ECO:0007669"/>
    <property type="project" value="TreeGrafter"/>
</dbReference>
<protein>
    <recommendedName>
        <fullName evidence="15">RecBCD enzyme subunit RecB</fullName>
        <ecNumber evidence="15">3.1.11.5</ecNumber>
        <ecNumber evidence="15">5.6.2.4</ecNumber>
    </recommendedName>
    <alternativeName>
        <fullName evidence="15">DNA 3'-5' helicase subunit RecB</fullName>
    </alternativeName>
    <alternativeName>
        <fullName evidence="15">Exonuclease V subunit RecB</fullName>
        <shortName evidence="15">ExoV subunit RecB</shortName>
    </alternativeName>
    <alternativeName>
        <fullName evidence="15">Helicase/nuclease RecBCD subunit RecB</fullName>
    </alternativeName>
</protein>
<dbReference type="PROSITE" id="PS51217">
    <property type="entry name" value="UVRD_HELICASE_CTER"/>
    <property type="match status" value="1"/>
</dbReference>
<comment type="similarity">
    <text evidence="15">Belongs to the helicase family. UvrD subfamily.</text>
</comment>
<comment type="subunit">
    <text evidence="15">Heterotrimer of RecB, RecC and RecD. All subunits contribute to DNA-binding. Interacts with RecA.</text>
</comment>
<evidence type="ECO:0000256" key="13">
    <source>
        <dbReference type="ARBA" id="ARBA00034617"/>
    </source>
</evidence>
<comment type="catalytic activity">
    <reaction evidence="15">
        <text>Exonucleolytic cleavage (in the presence of ATP) in either 5'- to 3'- or 3'- to 5'-direction to yield 5'-phosphooligonucleotides.</text>
        <dbReference type="EC" id="3.1.11.5"/>
    </reaction>
</comment>
<comment type="function">
    <text evidence="15">A helicase/nuclease that prepares dsDNA breaks (DSB) for recombinational DNA repair. Binds to DSBs and unwinds DNA via a highly rapid and processive ATP-dependent bidirectional helicase activity. Unwinds dsDNA until it encounters a Chi (crossover hotspot instigator) sequence from the 3' direction. Cuts ssDNA a few nucleotides 3' to the Chi site. The properties and activities of the enzyme are changed at Chi. The Chi-altered holoenzyme produces a long 3'-ssDNA overhang and facilitates RecA-binding to the ssDNA for homologous DNA recombination and repair. Holoenzyme degrades any linearized DNA that is unable to undergo homologous recombination. In the holoenzyme this subunit contributes ATPase, 3'-5' helicase, exonuclease activity and loads RecA onto ssDNA.</text>
</comment>
<keyword evidence="4 15" id="KW-0227">DNA damage</keyword>
<keyword evidence="5 15" id="KW-0378">Hydrolase</keyword>
<keyword evidence="9 15" id="KW-0460">Magnesium</keyword>
<dbReference type="InterPro" id="IPR000212">
    <property type="entry name" value="DNA_helicase_UvrD/REP"/>
</dbReference>
<evidence type="ECO:0000256" key="5">
    <source>
        <dbReference type="ARBA" id="ARBA00022801"/>
    </source>
</evidence>
<feature type="domain" description="UvrD-like helicase C-terminal" evidence="18">
    <location>
        <begin position="494"/>
        <end position="757"/>
    </location>
</feature>
<dbReference type="Proteomes" id="UP000033684">
    <property type="component" value="Unassembled WGS sequence"/>
</dbReference>
<evidence type="ECO:0000256" key="11">
    <source>
        <dbReference type="ARBA" id="ARBA00023204"/>
    </source>
</evidence>
<dbReference type="SUPFAM" id="SSF52540">
    <property type="entry name" value="P-loop containing nucleoside triphosphate hydrolases"/>
    <property type="match status" value="1"/>
</dbReference>
<keyword evidence="10 15" id="KW-0238">DNA-binding</keyword>
<evidence type="ECO:0000256" key="14">
    <source>
        <dbReference type="ARBA" id="ARBA00048988"/>
    </source>
</evidence>
<reference evidence="20" key="1">
    <citation type="submission" date="2015-03" db="EMBL/GenBank/DDBJ databases">
        <title>Draft genome sequence of a novel methanotroph (Sn10-6) isolated from flooded ricefield rhizosphere in India.</title>
        <authorList>
            <person name="Pandit P.S."/>
            <person name="Pore S.D."/>
            <person name="Arora P."/>
            <person name="Kapse N.G."/>
            <person name="Dhakephalkar P.K."/>
            <person name="Rahalkar M.C."/>
        </authorList>
    </citation>
    <scope>NUCLEOTIDE SEQUENCE [LARGE SCALE GENOMIC DNA]</scope>
    <source>
        <strain evidence="20">Sn10-6</strain>
    </source>
</reference>
<evidence type="ECO:0000256" key="2">
    <source>
        <dbReference type="ARBA" id="ARBA00022723"/>
    </source>
</evidence>
<dbReference type="NCBIfam" id="TIGR00609">
    <property type="entry name" value="recB"/>
    <property type="match status" value="1"/>
</dbReference>
<dbReference type="InterPro" id="IPR004586">
    <property type="entry name" value="RecB"/>
</dbReference>
<feature type="region of interest" description="DNA-binding and helicase activity, interacts with RecC" evidence="15">
    <location>
        <begin position="1"/>
        <end position="851"/>
    </location>
</feature>
<dbReference type="GO" id="GO:0043138">
    <property type="term" value="F:3'-5' DNA helicase activity"/>
    <property type="evidence" value="ECO:0007669"/>
    <property type="project" value="UniProtKB-UniRule"/>
</dbReference>
<evidence type="ECO:0000313" key="19">
    <source>
        <dbReference type="EMBL" id="KJV06428.1"/>
    </source>
</evidence>
<feature type="domain" description="UvrD-like helicase ATP-binding" evidence="17">
    <location>
        <begin position="9"/>
        <end position="465"/>
    </location>
</feature>
<dbReference type="Gene3D" id="3.90.320.10">
    <property type="match status" value="1"/>
</dbReference>
<evidence type="ECO:0000313" key="20">
    <source>
        <dbReference type="Proteomes" id="UP000033684"/>
    </source>
</evidence>
<dbReference type="GO" id="GO:0016887">
    <property type="term" value="F:ATP hydrolysis activity"/>
    <property type="evidence" value="ECO:0007669"/>
    <property type="project" value="RHEA"/>
</dbReference>
<comment type="domain">
    <text evidence="15">The N-terminal DNA-binding domain is a ssDNA-dependent ATPase and has ATP-dependent 3'-5' helicase function. This domain interacts with RecC.</text>
</comment>
<dbReference type="GO" id="GO:0000724">
    <property type="term" value="P:double-strand break repair via homologous recombination"/>
    <property type="evidence" value="ECO:0007669"/>
    <property type="project" value="UniProtKB-UniRule"/>
</dbReference>
<dbReference type="GO" id="GO:0005829">
    <property type="term" value="C:cytosol"/>
    <property type="evidence" value="ECO:0007669"/>
    <property type="project" value="TreeGrafter"/>
</dbReference>
<evidence type="ECO:0000256" key="10">
    <source>
        <dbReference type="ARBA" id="ARBA00023125"/>
    </source>
</evidence>
<reference evidence="19 20" key="2">
    <citation type="journal article" date="2016" name="Microb. Ecol.">
        <title>Genome Characteristics of a Novel Type I Methanotroph (Sn10-6) Isolated from a Flooded Indian Rice Field.</title>
        <authorList>
            <person name="Rahalkar M.C."/>
            <person name="Pandit P.S."/>
            <person name="Dhakephalkar P.K."/>
            <person name="Pore S."/>
            <person name="Arora P."/>
            <person name="Kapse N."/>
        </authorList>
    </citation>
    <scope>NUCLEOTIDE SEQUENCE [LARGE SCALE GENOMIC DNA]</scope>
    <source>
        <strain evidence="19 20">Sn10-6</strain>
    </source>
</reference>